<sequence length="397" mass="45019">MKQDRFSRKSFLQKGFRTGAIVSLAPLVSEIFAYGEEDAVSFRENPILYAEKIGLKRPIEKIILTATLAPNSHNTQPWKIKIESDSSFLLYGDPKRQLLSIDPVNRQFYHTQGCFLELAKLAADSLMFDAKINLFPKGIDSVSKTGSSPVAEFRISPKDLCVHDFLFPSLPKRQMNRSVYSGDWITKKETDKLLHLTNASFLDIRFVLGKKEIESFLPTLQNSFAQETNLTAQNEVTRVWFRKSKEEIYSKRDGLTLEGNGISGIKGWAAKKFFLDLSYDGWHSEASKAASIDLFKNQSNSSKGLVFFVTKGKDDAKEWVKTGMDFMRFTLACAGENIAFHTMNQALEDYPESLVFHEEIKSLLGLKGTERVQLLGRLGRSSYKYDSTRRGLEEILI</sequence>
<dbReference type="Gene3D" id="3.40.109.30">
    <property type="entry name" value="putative nitroreductase (tm1586), domain 2"/>
    <property type="match status" value="1"/>
</dbReference>
<dbReference type="EMBL" id="RQHW01000003">
    <property type="protein sequence ID" value="TGN20886.1"/>
    <property type="molecule type" value="Genomic_DNA"/>
</dbReference>
<comment type="caution">
    <text evidence="1">The sequence shown here is derived from an EMBL/GenBank/DDBJ whole genome shotgun (WGS) entry which is preliminary data.</text>
</comment>
<reference evidence="1" key="1">
    <citation type="journal article" date="2019" name="PLoS Negl. Trop. Dis.">
        <title>Revisiting the worldwide diversity of Leptospira species in the environment.</title>
        <authorList>
            <person name="Vincent A.T."/>
            <person name="Schiettekatte O."/>
            <person name="Bourhy P."/>
            <person name="Veyrier F.J."/>
            <person name="Picardeau M."/>
        </authorList>
    </citation>
    <scope>NUCLEOTIDE SEQUENCE [LARGE SCALE GENOMIC DNA]</scope>
    <source>
        <strain evidence="1">201300427</strain>
    </source>
</reference>
<accession>A0A4V3JYF3</accession>
<dbReference type="SUPFAM" id="SSF55469">
    <property type="entry name" value="FMN-dependent nitroreductase-like"/>
    <property type="match status" value="1"/>
</dbReference>
<dbReference type="Gene3D" id="3.40.109.10">
    <property type="entry name" value="NADH Oxidase"/>
    <property type="match status" value="1"/>
</dbReference>
<protein>
    <recommendedName>
        <fullName evidence="3">Nitroreductase</fullName>
    </recommendedName>
</protein>
<dbReference type="RefSeq" id="WP_135758759.1">
    <property type="nucleotide sequence ID" value="NZ_RQHW01000003.1"/>
</dbReference>
<evidence type="ECO:0000313" key="2">
    <source>
        <dbReference type="Proteomes" id="UP000298058"/>
    </source>
</evidence>
<dbReference type="AlphaFoldDB" id="A0A4V3JYF3"/>
<dbReference type="NCBIfam" id="NF047509">
    <property type="entry name" value="Rv3131_FMN_oxido"/>
    <property type="match status" value="1"/>
</dbReference>
<dbReference type="OrthoDB" id="5149792at2"/>
<organism evidence="1 2">
    <name type="scientific">Leptospira idonii</name>
    <dbReference type="NCBI Taxonomy" id="1193500"/>
    <lineage>
        <taxon>Bacteria</taxon>
        <taxon>Pseudomonadati</taxon>
        <taxon>Spirochaetota</taxon>
        <taxon>Spirochaetia</taxon>
        <taxon>Leptospirales</taxon>
        <taxon>Leptospiraceae</taxon>
        <taxon>Leptospira</taxon>
    </lineage>
</organism>
<dbReference type="InterPro" id="IPR000415">
    <property type="entry name" value="Nitroreductase-like"/>
</dbReference>
<evidence type="ECO:0008006" key="3">
    <source>
        <dbReference type="Google" id="ProtNLM"/>
    </source>
</evidence>
<name>A0A4V3JYF3_9LEPT</name>
<keyword evidence="2" id="KW-1185">Reference proteome</keyword>
<evidence type="ECO:0000313" key="1">
    <source>
        <dbReference type="EMBL" id="TGN20886.1"/>
    </source>
</evidence>
<proteinExistence type="predicted"/>
<dbReference type="Proteomes" id="UP000298058">
    <property type="component" value="Unassembled WGS sequence"/>
</dbReference>
<gene>
    <name evidence="1" type="ORF">EHS15_01475</name>
</gene>
<dbReference type="GO" id="GO:0016491">
    <property type="term" value="F:oxidoreductase activity"/>
    <property type="evidence" value="ECO:0007669"/>
    <property type="project" value="InterPro"/>
</dbReference>